<keyword evidence="3" id="KW-1185">Reference proteome</keyword>
<name>A0A1Y2HBN3_9FUNG</name>
<dbReference type="EMBL" id="MCFL01000067">
    <property type="protein sequence ID" value="ORZ31103.1"/>
    <property type="molecule type" value="Genomic_DNA"/>
</dbReference>
<evidence type="ECO:0000313" key="3">
    <source>
        <dbReference type="Proteomes" id="UP000193411"/>
    </source>
</evidence>
<proteinExistence type="predicted"/>
<sequence length="182" mass="20369">MTKHLYLASYSPQSTSKSQNPPAPAPLSPSERTGLTLFFAQQRYLAWAHKHALDARRAVSNENLQAAVIPIQRIVVKDADVGWTSGAWLWDLEQAPSWFQHTLSPAKSRGRPARVEVRPPNPSGDQEQVRSWTPSRLRAPGLPTAHAAAAPQVHMSEAQPKKKEGKRRHRGQRGRGQRRRQS</sequence>
<dbReference type="AlphaFoldDB" id="A0A1Y2HBN3"/>
<protein>
    <submittedName>
        <fullName evidence="2">Uncharacterized protein</fullName>
    </submittedName>
</protein>
<reference evidence="2 3" key="1">
    <citation type="submission" date="2016-07" db="EMBL/GenBank/DDBJ databases">
        <title>Pervasive Adenine N6-methylation of Active Genes in Fungi.</title>
        <authorList>
            <consortium name="DOE Joint Genome Institute"/>
            <person name="Mondo S.J."/>
            <person name="Dannebaum R.O."/>
            <person name="Kuo R.C."/>
            <person name="Labutti K."/>
            <person name="Haridas S."/>
            <person name="Kuo A."/>
            <person name="Salamov A."/>
            <person name="Ahrendt S.R."/>
            <person name="Lipzen A."/>
            <person name="Sullivan W."/>
            <person name="Andreopoulos W.B."/>
            <person name="Clum A."/>
            <person name="Lindquist E."/>
            <person name="Daum C."/>
            <person name="Ramamoorthy G.K."/>
            <person name="Gryganskyi A."/>
            <person name="Culley D."/>
            <person name="Magnuson J.K."/>
            <person name="James T.Y."/>
            <person name="O'Malley M.A."/>
            <person name="Stajich J.E."/>
            <person name="Spatafora J.W."/>
            <person name="Visel A."/>
            <person name="Grigoriev I.V."/>
        </authorList>
    </citation>
    <scope>NUCLEOTIDE SEQUENCE [LARGE SCALE GENOMIC DNA]</scope>
    <source>
        <strain evidence="2 3">PL171</strain>
    </source>
</reference>
<gene>
    <name evidence="2" type="ORF">BCR44DRAFT_45305</name>
</gene>
<evidence type="ECO:0000313" key="2">
    <source>
        <dbReference type="EMBL" id="ORZ31103.1"/>
    </source>
</evidence>
<feature type="region of interest" description="Disordered" evidence="1">
    <location>
        <begin position="1"/>
        <end position="30"/>
    </location>
</feature>
<feature type="compositionally biased region" description="Polar residues" evidence="1">
    <location>
        <begin position="10"/>
        <end position="20"/>
    </location>
</feature>
<feature type="region of interest" description="Disordered" evidence="1">
    <location>
        <begin position="103"/>
        <end position="182"/>
    </location>
</feature>
<organism evidence="2 3">
    <name type="scientific">Catenaria anguillulae PL171</name>
    <dbReference type="NCBI Taxonomy" id="765915"/>
    <lineage>
        <taxon>Eukaryota</taxon>
        <taxon>Fungi</taxon>
        <taxon>Fungi incertae sedis</taxon>
        <taxon>Blastocladiomycota</taxon>
        <taxon>Blastocladiomycetes</taxon>
        <taxon>Blastocladiales</taxon>
        <taxon>Catenariaceae</taxon>
        <taxon>Catenaria</taxon>
    </lineage>
</organism>
<feature type="compositionally biased region" description="Polar residues" evidence="1">
    <location>
        <begin position="123"/>
        <end position="134"/>
    </location>
</feature>
<evidence type="ECO:0000256" key="1">
    <source>
        <dbReference type="SAM" id="MobiDB-lite"/>
    </source>
</evidence>
<dbReference type="Proteomes" id="UP000193411">
    <property type="component" value="Unassembled WGS sequence"/>
</dbReference>
<feature type="compositionally biased region" description="Basic residues" evidence="1">
    <location>
        <begin position="163"/>
        <end position="182"/>
    </location>
</feature>
<accession>A0A1Y2HBN3</accession>
<comment type="caution">
    <text evidence="2">The sequence shown here is derived from an EMBL/GenBank/DDBJ whole genome shotgun (WGS) entry which is preliminary data.</text>
</comment>
<feature type="compositionally biased region" description="Low complexity" evidence="1">
    <location>
        <begin position="139"/>
        <end position="151"/>
    </location>
</feature>